<dbReference type="OrthoDB" id="8215423at2"/>
<dbReference type="InterPro" id="IPR003593">
    <property type="entry name" value="AAA+_ATPase"/>
</dbReference>
<dbReference type="GO" id="GO:0005524">
    <property type="term" value="F:ATP binding"/>
    <property type="evidence" value="ECO:0007669"/>
    <property type="project" value="UniProtKB-KW"/>
</dbReference>
<dbReference type="CDD" id="cd03219">
    <property type="entry name" value="ABC_Mj1267_LivG_branched"/>
    <property type="match status" value="1"/>
</dbReference>
<dbReference type="Proteomes" id="UP000012488">
    <property type="component" value="Chromosome"/>
</dbReference>
<sequence>MVSAAPVITATAMAPHVAPPILATEGLGKRFGHFRALSDVTVAFPEGGITAIIGPNGAGKSTFFNLISGAFPPSEGRVLFRGRDITGAAPHAFARMGIAKSFQITNVFPHLTVRENVRVAAQARRVRFAFFRDRGAYPELTQRAEELLGEVGLGARMDRLARELAHGEQRALEIAVALAAEPSLLLLDEPTAGMSPEETREMMDLVQRLAETRTLILVEHKMKLVMGLCRRLVVLHQGQLLAEGSPDDIRSHPEVRRVYLGNSTGRTTGTTA</sequence>
<name>A0A6B9FJD9_9HYPH</name>
<reference evidence="6 7" key="1">
    <citation type="journal article" date="2012" name="Genet. Mol. Biol.">
        <title>Analysis of 16S rRNA and mxaF genes revealing insights into Methylobacterium niche-specific plant association.</title>
        <authorList>
            <person name="Dourado M.N."/>
            <person name="Andreote F.D."/>
            <person name="Dini-Andreote F."/>
            <person name="Conti R."/>
            <person name="Araujo J.M."/>
            <person name="Araujo W.L."/>
        </authorList>
    </citation>
    <scope>NUCLEOTIDE SEQUENCE [LARGE SCALE GENOMIC DNA]</scope>
    <source>
        <strain evidence="6 7">SR1.6/6</strain>
    </source>
</reference>
<evidence type="ECO:0000259" key="5">
    <source>
        <dbReference type="PROSITE" id="PS50893"/>
    </source>
</evidence>
<reference evidence="6 7" key="2">
    <citation type="journal article" date="2013" name="Genome Announc.">
        <title>Draft Genome Sequence of Methylobacterium mesophilicum Strain SR1.6/6, Isolated from Citrus sinensis.</title>
        <authorList>
            <person name="Marinho Almeida D."/>
            <person name="Dini-Andreote F."/>
            <person name="Camargo Neves A.A."/>
            <person name="Juca Ramos R.T."/>
            <person name="Andreote F.D."/>
            <person name="Carneiro A.R."/>
            <person name="Oliveira de Souza Lima A."/>
            <person name="Caracciolo Gomes de Sa P.H."/>
            <person name="Ribeiro Barbosa M.S."/>
            <person name="Araujo W.L."/>
            <person name="Silva A."/>
        </authorList>
    </citation>
    <scope>NUCLEOTIDE SEQUENCE [LARGE SCALE GENOMIC DNA]</scope>
    <source>
        <strain evidence="6 7">SR1.6/6</strain>
    </source>
</reference>
<dbReference type="PROSITE" id="PS00211">
    <property type="entry name" value="ABC_TRANSPORTER_1"/>
    <property type="match status" value="1"/>
</dbReference>
<dbReference type="InterPro" id="IPR027417">
    <property type="entry name" value="P-loop_NTPase"/>
</dbReference>
<evidence type="ECO:0000256" key="3">
    <source>
        <dbReference type="ARBA" id="ARBA00022741"/>
    </source>
</evidence>
<dbReference type="InterPro" id="IPR017871">
    <property type="entry name" value="ABC_transporter-like_CS"/>
</dbReference>
<dbReference type="GO" id="GO:0016887">
    <property type="term" value="F:ATP hydrolysis activity"/>
    <property type="evidence" value="ECO:0007669"/>
    <property type="project" value="InterPro"/>
</dbReference>
<dbReference type="Pfam" id="PF00005">
    <property type="entry name" value="ABC_tran"/>
    <property type="match status" value="1"/>
</dbReference>
<dbReference type="Gene3D" id="3.40.50.300">
    <property type="entry name" value="P-loop containing nucleotide triphosphate hydrolases"/>
    <property type="match status" value="1"/>
</dbReference>
<protein>
    <submittedName>
        <fullName evidence="6">ABC transporter ATP-binding protein</fullName>
    </submittedName>
</protein>
<keyword evidence="3" id="KW-0547">Nucleotide-binding</keyword>
<accession>A0A6B9FJD9</accession>
<dbReference type="RefSeq" id="WP_051072127.1">
    <property type="nucleotide sequence ID" value="NZ_CP043538.1"/>
</dbReference>
<keyword evidence="2" id="KW-0813">Transport</keyword>
<dbReference type="SMART" id="SM00382">
    <property type="entry name" value="AAA"/>
    <property type="match status" value="1"/>
</dbReference>
<gene>
    <name evidence="6" type="ORF">MMSR116_11840</name>
</gene>
<dbReference type="AlphaFoldDB" id="A0A6B9FJD9"/>
<dbReference type="KEGG" id="mmes:MMSR116_11840"/>
<dbReference type="SUPFAM" id="SSF52540">
    <property type="entry name" value="P-loop containing nucleoside triphosphate hydrolases"/>
    <property type="match status" value="1"/>
</dbReference>
<proteinExistence type="inferred from homology"/>
<evidence type="ECO:0000313" key="7">
    <source>
        <dbReference type="Proteomes" id="UP000012488"/>
    </source>
</evidence>
<evidence type="ECO:0000256" key="1">
    <source>
        <dbReference type="ARBA" id="ARBA00005417"/>
    </source>
</evidence>
<dbReference type="Pfam" id="PF12399">
    <property type="entry name" value="BCA_ABC_TP_C"/>
    <property type="match status" value="1"/>
</dbReference>
<feature type="domain" description="ABC transporter" evidence="5">
    <location>
        <begin position="22"/>
        <end position="262"/>
    </location>
</feature>
<dbReference type="GO" id="GO:0005886">
    <property type="term" value="C:plasma membrane"/>
    <property type="evidence" value="ECO:0007669"/>
    <property type="project" value="TreeGrafter"/>
</dbReference>
<evidence type="ECO:0000256" key="2">
    <source>
        <dbReference type="ARBA" id="ARBA00022448"/>
    </source>
</evidence>
<keyword evidence="4 6" id="KW-0067">ATP-binding</keyword>
<dbReference type="InterPro" id="IPR051120">
    <property type="entry name" value="ABC_AA/LPS_Transport"/>
</dbReference>
<dbReference type="FunFam" id="3.40.50.300:FF:000421">
    <property type="entry name" value="Branched-chain amino acid ABC transporter ATP-binding protein"/>
    <property type="match status" value="1"/>
</dbReference>
<dbReference type="PROSITE" id="PS50893">
    <property type="entry name" value="ABC_TRANSPORTER_2"/>
    <property type="match status" value="1"/>
</dbReference>
<dbReference type="PANTHER" id="PTHR45772:SF2">
    <property type="entry name" value="ABC TRANSPORTER ATP-BINDING PROTEIN"/>
    <property type="match status" value="1"/>
</dbReference>
<evidence type="ECO:0000256" key="4">
    <source>
        <dbReference type="ARBA" id="ARBA00022840"/>
    </source>
</evidence>
<dbReference type="InterPro" id="IPR032823">
    <property type="entry name" value="BCA_ABC_TP_C"/>
</dbReference>
<evidence type="ECO:0000313" key="6">
    <source>
        <dbReference type="EMBL" id="QGY02487.1"/>
    </source>
</evidence>
<dbReference type="InterPro" id="IPR003439">
    <property type="entry name" value="ABC_transporter-like_ATP-bd"/>
</dbReference>
<dbReference type="EMBL" id="CP043538">
    <property type="protein sequence ID" value="QGY02487.1"/>
    <property type="molecule type" value="Genomic_DNA"/>
</dbReference>
<organism evidence="6 7">
    <name type="scientific">Methylobacterium mesophilicum SR1.6/6</name>
    <dbReference type="NCBI Taxonomy" id="908290"/>
    <lineage>
        <taxon>Bacteria</taxon>
        <taxon>Pseudomonadati</taxon>
        <taxon>Pseudomonadota</taxon>
        <taxon>Alphaproteobacteria</taxon>
        <taxon>Hyphomicrobiales</taxon>
        <taxon>Methylobacteriaceae</taxon>
        <taxon>Methylobacterium</taxon>
    </lineage>
</organism>
<dbReference type="PANTHER" id="PTHR45772">
    <property type="entry name" value="CONSERVED COMPONENT OF ABC TRANSPORTER FOR NATURAL AMINO ACIDS-RELATED"/>
    <property type="match status" value="1"/>
</dbReference>
<comment type="similarity">
    <text evidence="1">Belongs to the ABC transporter superfamily.</text>
</comment>